<proteinExistence type="inferred from homology"/>
<accession>A0ABZ0J6I5</accession>
<name>A0ABZ0J6I5_9BURK</name>
<sequence length="495" mass="51665">MTTAVHPVDETLPLGRLTALGLQHVLVMYAGAVAVPLIVGRALNLPPEQVALLISADLFVCGLVTLIQAWGATQWFGIKLPVMMGVTFAAVAPMVSMAQTTGGQAGAGLIFGAVIGAGVISILIAPMMSRMLRFFPPVVTGTIIAVIGISLMRVGINWIFGNPVGPTAPSVPNPEHLKWLAEAQAAAGAPGSSLAPVPKGFAIVPTIPNPKYADLTGVGISGIVLLTILLVARFGKGFWANISVLLGIAVGGVLTAAMGLMNFDKVGKAQWFDIVLPFQIAMPVFDPILILTMTLVMIVVMIESTGMFLALGEMTDKEISQEDLKRGLRTDGLGTLIGGIFNTFPYTSFSQNVGLVAVTGVKSRWVCVAGGVILIILGVLPKMAALVESLPTVVLGGAGLVMFGMVAATGIRILSKVDFQHNRNNAMIVAVSIGVGMIPLVAPNFRQWMPHSIHPLIESGILLSSLAAVALNVFFNGAKHDARAAIEAAKQAEAH</sequence>
<feature type="transmembrane region" description="Helical" evidence="8">
    <location>
        <begin position="76"/>
        <end position="95"/>
    </location>
</feature>
<evidence type="ECO:0000313" key="10">
    <source>
        <dbReference type="Proteomes" id="UP001303211"/>
    </source>
</evidence>
<reference evidence="9 10" key="1">
    <citation type="submission" date="2023-03" db="EMBL/GenBank/DDBJ databases">
        <title>Diaphorobacter basophil sp. nov., isolated from a sewage-treatment plant.</title>
        <authorList>
            <person name="Yang K."/>
        </authorList>
    </citation>
    <scope>NUCLEOTIDE SEQUENCE [LARGE SCALE GENOMIC DNA]</scope>
    <source>
        <strain evidence="9 10">Y-1</strain>
    </source>
</reference>
<feature type="transmembrane region" description="Helical" evidence="8">
    <location>
        <begin position="212"/>
        <end position="232"/>
    </location>
</feature>
<keyword evidence="5 8" id="KW-0812">Transmembrane</keyword>
<keyword evidence="4" id="KW-1003">Cell membrane</keyword>
<dbReference type="EMBL" id="CP136921">
    <property type="protein sequence ID" value="WOO33867.1"/>
    <property type="molecule type" value="Genomic_DNA"/>
</dbReference>
<dbReference type="PANTHER" id="PTHR42810">
    <property type="entry name" value="PURINE PERMEASE C1399.01C-RELATED"/>
    <property type="match status" value="1"/>
</dbReference>
<feature type="transmembrane region" description="Helical" evidence="8">
    <location>
        <begin position="426"/>
        <end position="445"/>
    </location>
</feature>
<dbReference type="NCBIfam" id="TIGR00801">
    <property type="entry name" value="ncs2"/>
    <property type="match status" value="1"/>
</dbReference>
<dbReference type="RefSeq" id="WP_317703199.1">
    <property type="nucleotide sequence ID" value="NZ_CP136921.1"/>
</dbReference>
<evidence type="ECO:0000256" key="8">
    <source>
        <dbReference type="SAM" id="Phobius"/>
    </source>
</evidence>
<dbReference type="NCBIfam" id="NF037981">
    <property type="entry name" value="NCS2_1"/>
    <property type="match status" value="1"/>
</dbReference>
<dbReference type="InterPro" id="IPR006043">
    <property type="entry name" value="NCS2"/>
</dbReference>
<feature type="transmembrane region" description="Helical" evidence="8">
    <location>
        <begin position="284"/>
        <end position="312"/>
    </location>
</feature>
<feature type="transmembrane region" description="Helical" evidence="8">
    <location>
        <begin position="457"/>
        <end position="475"/>
    </location>
</feature>
<feature type="transmembrane region" description="Helical" evidence="8">
    <location>
        <begin position="238"/>
        <end position="263"/>
    </location>
</feature>
<dbReference type="Pfam" id="PF00860">
    <property type="entry name" value="Xan_ur_permease"/>
    <property type="match status" value="2"/>
</dbReference>
<evidence type="ECO:0000256" key="5">
    <source>
        <dbReference type="ARBA" id="ARBA00022692"/>
    </source>
</evidence>
<comment type="similarity">
    <text evidence="2">Belongs to the nucleobase:cation symporter-2 (NCS2) (TC 2.A.40) family.</text>
</comment>
<keyword evidence="10" id="KW-1185">Reference proteome</keyword>
<evidence type="ECO:0000256" key="6">
    <source>
        <dbReference type="ARBA" id="ARBA00022989"/>
    </source>
</evidence>
<evidence type="ECO:0000313" key="9">
    <source>
        <dbReference type="EMBL" id="WOO33867.1"/>
    </source>
</evidence>
<dbReference type="PANTHER" id="PTHR42810:SF4">
    <property type="entry name" value="URIC ACID TRANSPORTER UACT"/>
    <property type="match status" value="1"/>
</dbReference>
<keyword evidence="6 8" id="KW-1133">Transmembrane helix</keyword>
<evidence type="ECO:0000256" key="1">
    <source>
        <dbReference type="ARBA" id="ARBA00004651"/>
    </source>
</evidence>
<feature type="transmembrane region" description="Helical" evidence="8">
    <location>
        <begin position="51"/>
        <end position="70"/>
    </location>
</feature>
<keyword evidence="3" id="KW-0813">Transport</keyword>
<gene>
    <name evidence="9" type="ORF">P4826_07335</name>
</gene>
<feature type="transmembrane region" description="Helical" evidence="8">
    <location>
        <begin position="20"/>
        <end position="39"/>
    </location>
</feature>
<dbReference type="InterPro" id="IPR006042">
    <property type="entry name" value="Xan_ur_permease"/>
</dbReference>
<feature type="transmembrane region" description="Helical" evidence="8">
    <location>
        <begin position="393"/>
        <end position="414"/>
    </location>
</feature>
<evidence type="ECO:0000256" key="3">
    <source>
        <dbReference type="ARBA" id="ARBA00022448"/>
    </source>
</evidence>
<protein>
    <submittedName>
        <fullName evidence="9">Nucleobase:cation symporter-2 family protein</fullName>
    </submittedName>
</protein>
<feature type="transmembrane region" description="Helical" evidence="8">
    <location>
        <begin position="134"/>
        <end position="152"/>
    </location>
</feature>
<keyword evidence="7 8" id="KW-0472">Membrane</keyword>
<evidence type="ECO:0000256" key="4">
    <source>
        <dbReference type="ARBA" id="ARBA00022475"/>
    </source>
</evidence>
<comment type="subcellular location">
    <subcellularLocation>
        <location evidence="1">Cell membrane</location>
        <topology evidence="1">Multi-pass membrane protein</topology>
    </subcellularLocation>
</comment>
<feature type="transmembrane region" description="Helical" evidence="8">
    <location>
        <begin position="107"/>
        <end position="128"/>
    </location>
</feature>
<feature type="transmembrane region" description="Helical" evidence="8">
    <location>
        <begin position="365"/>
        <end position="387"/>
    </location>
</feature>
<organism evidence="9 10">
    <name type="scientific">Diaphorobacter limosus</name>
    <dbReference type="NCBI Taxonomy" id="3036128"/>
    <lineage>
        <taxon>Bacteria</taxon>
        <taxon>Pseudomonadati</taxon>
        <taxon>Pseudomonadota</taxon>
        <taxon>Betaproteobacteria</taxon>
        <taxon>Burkholderiales</taxon>
        <taxon>Comamonadaceae</taxon>
        <taxon>Diaphorobacter</taxon>
    </lineage>
</organism>
<evidence type="ECO:0000256" key="7">
    <source>
        <dbReference type="ARBA" id="ARBA00023136"/>
    </source>
</evidence>
<dbReference type="Proteomes" id="UP001303211">
    <property type="component" value="Chromosome"/>
</dbReference>
<evidence type="ECO:0000256" key="2">
    <source>
        <dbReference type="ARBA" id="ARBA00008821"/>
    </source>
</evidence>